<name>A0A174A4Y2_9FIRM</name>
<dbReference type="Gene3D" id="3.20.20.70">
    <property type="entry name" value="Aldolase class I"/>
    <property type="match status" value="1"/>
</dbReference>
<dbReference type="PANTHER" id="PTHR30304">
    <property type="entry name" value="D-TAGATOSE-1,6-BISPHOSPHATE ALDOLASE"/>
    <property type="match status" value="1"/>
</dbReference>
<evidence type="ECO:0000256" key="3">
    <source>
        <dbReference type="ARBA" id="ARBA00023239"/>
    </source>
</evidence>
<dbReference type="NCBIfam" id="NF009374">
    <property type="entry name" value="PRK12737.1"/>
    <property type="match status" value="1"/>
</dbReference>
<reference evidence="8 10" key="2">
    <citation type="journal article" date="2019" name="Science, e1252229">
        <title>Invertible promoters mediate bacterial phase variation, antibiotic resistance, and host adaptation in the gut.</title>
        <authorList>
            <person name="Jiang X."/>
            <person name="Hall A.B."/>
            <person name="Arthur T.D."/>
            <person name="Plichta D.R."/>
            <person name="Covington C.T."/>
            <person name="Poyet M."/>
            <person name="Crothers J."/>
            <person name="Moses P.L."/>
            <person name="Tolonen A.C."/>
            <person name="Vlamakis H."/>
            <person name="Alm E.J."/>
            <person name="Xavier R.J."/>
        </authorList>
    </citation>
    <scope>NUCLEOTIDE SEQUENCE [LARGE SCALE GENOMIC DNA]</scope>
    <source>
        <strain evidence="10">aa_0143</strain>
        <strain evidence="8">Aa_0143</strain>
    </source>
</reference>
<dbReference type="GO" id="GO:0030388">
    <property type="term" value="P:fructose 1,6-bisphosphate metabolic process"/>
    <property type="evidence" value="ECO:0007669"/>
    <property type="project" value="InterPro"/>
</dbReference>
<dbReference type="GO" id="GO:0004332">
    <property type="term" value="F:fructose-bisphosphate aldolase activity"/>
    <property type="evidence" value="ECO:0007669"/>
    <property type="project" value="UniProtKB-EC"/>
</dbReference>
<feature type="binding site" evidence="5">
    <location>
        <position position="180"/>
    </location>
    <ligand>
        <name>dihydroxyacetone phosphate</name>
        <dbReference type="ChEBI" id="CHEBI:57642"/>
    </ligand>
</feature>
<feature type="binding site" evidence="5">
    <location>
        <begin position="229"/>
        <end position="232"/>
    </location>
    <ligand>
        <name>dihydroxyacetone phosphate</name>
        <dbReference type="ChEBI" id="CHEBI:57642"/>
    </ligand>
</feature>
<dbReference type="NCBIfam" id="NF006626">
    <property type="entry name" value="PRK09195.1"/>
    <property type="match status" value="1"/>
</dbReference>
<dbReference type="CDD" id="cd00947">
    <property type="entry name" value="TBP_aldolase_IIB"/>
    <property type="match status" value="1"/>
</dbReference>
<feature type="binding site" evidence="6">
    <location>
        <position position="83"/>
    </location>
    <ligand>
        <name>Zn(2+)</name>
        <dbReference type="ChEBI" id="CHEBI:29105"/>
        <label>1</label>
        <note>catalytic</note>
    </ligand>
</feature>
<feature type="binding site" evidence="6">
    <location>
        <position position="207"/>
    </location>
    <ligand>
        <name>Zn(2+)</name>
        <dbReference type="ChEBI" id="CHEBI:29105"/>
        <label>1</label>
        <note>catalytic</note>
    </ligand>
</feature>
<reference evidence="7 9" key="1">
    <citation type="submission" date="2015-09" db="EMBL/GenBank/DDBJ databases">
        <authorList>
            <consortium name="Pathogen Informatics"/>
        </authorList>
    </citation>
    <scope>NUCLEOTIDE SEQUENCE [LARGE SCALE GENOMIC DNA]</scope>
    <source>
        <strain evidence="7 9">2789STDY5834841</strain>
    </source>
</reference>
<dbReference type="GO" id="GO:0006096">
    <property type="term" value="P:glycolytic process"/>
    <property type="evidence" value="ECO:0007669"/>
    <property type="project" value="InterPro"/>
</dbReference>
<dbReference type="EC" id="4.1.2.13" evidence="8"/>
<comment type="cofactor">
    <cofactor evidence="6">
        <name>Zn(2+)</name>
        <dbReference type="ChEBI" id="CHEBI:29105"/>
    </cofactor>
    <text evidence="6">Binds 2 Zn(2+) ions per subunit. One is catalytic and the other provides a structural contribution.</text>
</comment>
<evidence type="ECO:0000313" key="7">
    <source>
        <dbReference type="EMBL" id="CUN82586.1"/>
    </source>
</evidence>
<evidence type="ECO:0000256" key="5">
    <source>
        <dbReference type="PIRSR" id="PIRSR001359-2"/>
    </source>
</evidence>
<dbReference type="NCBIfam" id="TIGR00167">
    <property type="entry name" value="cbbA"/>
    <property type="match status" value="1"/>
</dbReference>
<proteinExistence type="predicted"/>
<dbReference type="Proteomes" id="UP000095787">
    <property type="component" value="Unassembled WGS sequence"/>
</dbReference>
<dbReference type="GeneID" id="97329130"/>
<keyword evidence="3 7" id="KW-0456">Lyase</keyword>
<dbReference type="GO" id="GO:0009025">
    <property type="term" value="F:tagatose-bisphosphate aldolase activity"/>
    <property type="evidence" value="ECO:0007669"/>
    <property type="project" value="UniProtKB-EC"/>
</dbReference>
<dbReference type="EC" id="4.1.2.40" evidence="7"/>
<gene>
    <name evidence="7" type="primary">kbaY</name>
    <name evidence="8" type="synonym">fba</name>
    <name evidence="8" type="ORF">EAI93_00645</name>
    <name evidence="7" type="ORF">ERS852456_00909</name>
</gene>
<evidence type="ECO:0000313" key="8">
    <source>
        <dbReference type="EMBL" id="RYS82249.1"/>
    </source>
</evidence>
<evidence type="ECO:0000313" key="9">
    <source>
        <dbReference type="Proteomes" id="UP000095787"/>
    </source>
</evidence>
<dbReference type="Proteomes" id="UP000292665">
    <property type="component" value="Unassembled WGS sequence"/>
</dbReference>
<dbReference type="InterPro" id="IPR013785">
    <property type="entry name" value="Aldolase_TIM"/>
</dbReference>
<evidence type="ECO:0000256" key="2">
    <source>
        <dbReference type="ARBA" id="ARBA00022833"/>
    </source>
</evidence>
<feature type="binding site" evidence="6">
    <location>
        <position position="134"/>
    </location>
    <ligand>
        <name>Zn(2+)</name>
        <dbReference type="ChEBI" id="CHEBI:29105"/>
        <label>2</label>
    </ligand>
</feature>
<dbReference type="NCBIfam" id="TIGR01859">
    <property type="entry name" value="fruc_bis_ald"/>
    <property type="match status" value="1"/>
</dbReference>
<dbReference type="InterPro" id="IPR050246">
    <property type="entry name" value="Class_II_FBP_aldolase"/>
</dbReference>
<keyword evidence="1 6" id="KW-0479">Metal-binding</keyword>
<evidence type="ECO:0000313" key="10">
    <source>
        <dbReference type="Proteomes" id="UP000292665"/>
    </source>
</evidence>
<organism evidence="7 9">
    <name type="scientific">[Ruminococcus] torques</name>
    <dbReference type="NCBI Taxonomy" id="33039"/>
    <lineage>
        <taxon>Bacteria</taxon>
        <taxon>Bacillati</taxon>
        <taxon>Bacillota</taxon>
        <taxon>Clostridia</taxon>
        <taxon>Lachnospirales</taxon>
        <taxon>Lachnospiraceae</taxon>
        <taxon>Mediterraneibacter</taxon>
    </lineage>
</organism>
<accession>A0A174A4Y2</accession>
<feature type="binding site" evidence="6">
    <location>
        <position position="179"/>
    </location>
    <ligand>
        <name>Zn(2+)</name>
        <dbReference type="ChEBI" id="CHEBI:29105"/>
        <label>1</label>
        <note>catalytic</note>
    </ligand>
</feature>
<evidence type="ECO:0000256" key="4">
    <source>
        <dbReference type="PIRSR" id="PIRSR001359-1"/>
    </source>
</evidence>
<dbReference type="EMBL" id="RCYR01000001">
    <property type="protein sequence ID" value="RYS82249.1"/>
    <property type="molecule type" value="Genomic_DNA"/>
</dbReference>
<keyword evidence="2 6" id="KW-0862">Zinc</keyword>
<dbReference type="SUPFAM" id="SSF51569">
    <property type="entry name" value="Aldolase"/>
    <property type="match status" value="1"/>
</dbReference>
<dbReference type="PANTHER" id="PTHR30304:SF0">
    <property type="entry name" value="D-TAGATOSE-1,6-BISPHOSPHATE ALDOLASE SUBUNIT GATY-RELATED"/>
    <property type="match status" value="1"/>
</dbReference>
<feature type="binding site" evidence="6">
    <location>
        <position position="104"/>
    </location>
    <ligand>
        <name>Zn(2+)</name>
        <dbReference type="ChEBI" id="CHEBI:29105"/>
        <label>2</label>
    </ligand>
</feature>
<dbReference type="PROSITE" id="PS00806">
    <property type="entry name" value="ALDOLASE_CLASS_II_2"/>
    <property type="match status" value="1"/>
</dbReference>
<dbReference type="AlphaFoldDB" id="A0A174A4Y2"/>
<dbReference type="EMBL" id="CYZO01000009">
    <property type="protein sequence ID" value="CUN82586.1"/>
    <property type="molecule type" value="Genomic_DNA"/>
</dbReference>
<sequence>MPLVTTNEMLKKAQAGHYAVGAFNVENMEMVMAVIKAAEEMNSPVIMQTTPSTVKYAGLDYYLAMVRTAAERASVPVAIHLDHGSSFELAMQALRTGYTSIMIDGSHGSFEENVALTRRVADACLPSQISVEAELGKVGGKEDDLEAENDSPYTDPQQAKEFAERTNATSLAVAIGTAHGLYQGTPKLDFERLAAIREVVSIPLVLHGASGVPDDAVRESIRLGICKVNFATELRIAYSDGVKKYLAENPDGFDPKKYGAAGMENVTALVKEKISVCGSEGQA</sequence>
<evidence type="ECO:0000256" key="1">
    <source>
        <dbReference type="ARBA" id="ARBA00022723"/>
    </source>
</evidence>
<dbReference type="Pfam" id="PF01116">
    <property type="entry name" value="F_bP_aldolase"/>
    <property type="match status" value="1"/>
</dbReference>
<protein>
    <submittedName>
        <fullName evidence="8">Class II fructose-1,6-bisphosphate aldolase</fullName>
        <ecNumber evidence="8">4.1.2.13</ecNumber>
    </submittedName>
    <submittedName>
        <fullName evidence="7">D-tagatose-1,6-bisphosphate aldolase subunit KbaY</fullName>
        <ecNumber evidence="7">4.1.2.40</ecNumber>
    </submittedName>
</protein>
<dbReference type="PIRSF" id="PIRSF001359">
    <property type="entry name" value="F_bP_aldolase_II"/>
    <property type="match status" value="1"/>
</dbReference>
<feature type="binding site" evidence="5">
    <location>
        <begin position="208"/>
        <end position="210"/>
    </location>
    <ligand>
        <name>dihydroxyacetone phosphate</name>
        <dbReference type="ChEBI" id="CHEBI:57642"/>
    </ligand>
</feature>
<evidence type="ECO:0000256" key="6">
    <source>
        <dbReference type="PIRSR" id="PIRSR001359-3"/>
    </source>
</evidence>
<feature type="active site" description="Proton donor" evidence="4">
    <location>
        <position position="82"/>
    </location>
</feature>
<dbReference type="GO" id="GO:0008270">
    <property type="term" value="F:zinc ion binding"/>
    <property type="evidence" value="ECO:0007669"/>
    <property type="project" value="InterPro"/>
</dbReference>
<dbReference type="InterPro" id="IPR000771">
    <property type="entry name" value="FBA_II"/>
</dbReference>
<dbReference type="RefSeq" id="WP_004845580.1">
    <property type="nucleotide sequence ID" value="NZ_AP028249.1"/>
</dbReference>
<dbReference type="InterPro" id="IPR011289">
    <property type="entry name" value="Fruc_bis_ald_class-2"/>
</dbReference>